<keyword evidence="9" id="KW-1185">Reference proteome</keyword>
<dbReference type="CDD" id="cd00009">
    <property type="entry name" value="AAA"/>
    <property type="match status" value="1"/>
</dbReference>
<proteinExistence type="predicted"/>
<evidence type="ECO:0000256" key="2">
    <source>
        <dbReference type="ARBA" id="ARBA00022840"/>
    </source>
</evidence>
<dbReference type="SUPFAM" id="SSF46689">
    <property type="entry name" value="Homeodomain-like"/>
    <property type="match status" value="1"/>
</dbReference>
<name>A0A1M7YKY3_9BACT</name>
<dbReference type="InterPro" id="IPR002078">
    <property type="entry name" value="Sigma_54_int"/>
</dbReference>
<dbReference type="FunFam" id="3.40.50.300:FF:000006">
    <property type="entry name" value="DNA-binding transcriptional regulator NtrC"/>
    <property type="match status" value="1"/>
</dbReference>
<evidence type="ECO:0000256" key="1">
    <source>
        <dbReference type="ARBA" id="ARBA00022741"/>
    </source>
</evidence>
<dbReference type="Gene3D" id="3.40.50.300">
    <property type="entry name" value="P-loop containing nucleotide triphosphate hydrolases"/>
    <property type="match status" value="1"/>
</dbReference>
<evidence type="ECO:0000313" key="9">
    <source>
        <dbReference type="Proteomes" id="UP000184603"/>
    </source>
</evidence>
<evidence type="ECO:0000256" key="4">
    <source>
        <dbReference type="ARBA" id="ARBA00023125"/>
    </source>
</evidence>
<dbReference type="PANTHER" id="PTHR32071">
    <property type="entry name" value="TRANSCRIPTIONAL REGULATORY PROTEIN"/>
    <property type="match status" value="1"/>
</dbReference>
<keyword evidence="1" id="KW-0547">Nucleotide-binding</keyword>
<dbReference type="InterPro" id="IPR009057">
    <property type="entry name" value="Homeodomain-like_sf"/>
</dbReference>
<dbReference type="InterPro" id="IPR058031">
    <property type="entry name" value="AAA_lid_NorR"/>
</dbReference>
<dbReference type="PANTHER" id="PTHR32071:SF117">
    <property type="entry name" value="PTS-DEPENDENT DIHYDROXYACETONE KINASE OPERON REGULATORY PROTEIN-RELATED"/>
    <property type="match status" value="1"/>
</dbReference>
<dbReference type="GO" id="GO:0006355">
    <property type="term" value="P:regulation of DNA-templated transcription"/>
    <property type="evidence" value="ECO:0007669"/>
    <property type="project" value="InterPro"/>
</dbReference>
<dbReference type="Pfam" id="PF00158">
    <property type="entry name" value="Sigma54_activat"/>
    <property type="match status" value="1"/>
</dbReference>
<dbReference type="Gene3D" id="1.10.8.60">
    <property type="match status" value="1"/>
</dbReference>
<organism evidence="8 9">
    <name type="scientific">Desulfopila aestuarii DSM 18488</name>
    <dbReference type="NCBI Taxonomy" id="1121416"/>
    <lineage>
        <taxon>Bacteria</taxon>
        <taxon>Pseudomonadati</taxon>
        <taxon>Thermodesulfobacteriota</taxon>
        <taxon>Desulfobulbia</taxon>
        <taxon>Desulfobulbales</taxon>
        <taxon>Desulfocapsaceae</taxon>
        <taxon>Desulfopila</taxon>
    </lineage>
</organism>
<keyword evidence="3" id="KW-0805">Transcription regulation</keyword>
<dbReference type="PROSITE" id="PS00675">
    <property type="entry name" value="SIGMA54_INTERACT_1"/>
    <property type="match status" value="1"/>
</dbReference>
<dbReference type="EMBL" id="FRFE01000051">
    <property type="protein sequence ID" value="SHO53281.1"/>
    <property type="molecule type" value="Genomic_DNA"/>
</dbReference>
<evidence type="ECO:0000256" key="5">
    <source>
        <dbReference type="ARBA" id="ARBA00023163"/>
    </source>
</evidence>
<dbReference type="PROSITE" id="PS00688">
    <property type="entry name" value="SIGMA54_INTERACT_3"/>
    <property type="match status" value="1"/>
</dbReference>
<evidence type="ECO:0000256" key="6">
    <source>
        <dbReference type="SAM" id="Coils"/>
    </source>
</evidence>
<keyword evidence="4" id="KW-0238">DNA-binding</keyword>
<dbReference type="STRING" id="1121416.SAMN02745220_05038"/>
<dbReference type="Gene3D" id="1.10.10.60">
    <property type="entry name" value="Homeodomain-like"/>
    <property type="match status" value="1"/>
</dbReference>
<dbReference type="Proteomes" id="UP000184603">
    <property type="component" value="Unassembled WGS sequence"/>
</dbReference>
<dbReference type="InterPro" id="IPR025944">
    <property type="entry name" value="Sigma_54_int_dom_CS"/>
</dbReference>
<evidence type="ECO:0000313" key="8">
    <source>
        <dbReference type="EMBL" id="SHO53281.1"/>
    </source>
</evidence>
<dbReference type="Pfam" id="PF02954">
    <property type="entry name" value="HTH_8"/>
    <property type="match status" value="1"/>
</dbReference>
<dbReference type="Pfam" id="PF25601">
    <property type="entry name" value="AAA_lid_14"/>
    <property type="match status" value="1"/>
</dbReference>
<dbReference type="GO" id="GO:0043565">
    <property type="term" value="F:sequence-specific DNA binding"/>
    <property type="evidence" value="ECO:0007669"/>
    <property type="project" value="InterPro"/>
</dbReference>
<dbReference type="PROSITE" id="PS50045">
    <property type="entry name" value="SIGMA54_INTERACT_4"/>
    <property type="match status" value="1"/>
</dbReference>
<keyword evidence="5" id="KW-0804">Transcription</keyword>
<evidence type="ECO:0000256" key="3">
    <source>
        <dbReference type="ARBA" id="ARBA00023015"/>
    </source>
</evidence>
<dbReference type="InterPro" id="IPR025662">
    <property type="entry name" value="Sigma_54_int_dom_ATP-bd_1"/>
</dbReference>
<protein>
    <submittedName>
        <fullName evidence="8">Regulatory protein, Fis family</fullName>
    </submittedName>
</protein>
<gene>
    <name evidence="8" type="ORF">SAMN02745220_05038</name>
</gene>
<dbReference type="InterPro" id="IPR002197">
    <property type="entry name" value="HTH_Fis"/>
</dbReference>
<evidence type="ECO:0000259" key="7">
    <source>
        <dbReference type="PROSITE" id="PS50045"/>
    </source>
</evidence>
<accession>A0A1M7YKY3</accession>
<dbReference type="AlphaFoldDB" id="A0A1M7YKY3"/>
<keyword evidence="2" id="KW-0067">ATP-binding</keyword>
<dbReference type="InterPro" id="IPR003593">
    <property type="entry name" value="AAA+_ATPase"/>
</dbReference>
<dbReference type="GO" id="GO:0005524">
    <property type="term" value="F:ATP binding"/>
    <property type="evidence" value="ECO:0007669"/>
    <property type="project" value="UniProtKB-KW"/>
</dbReference>
<dbReference type="InterPro" id="IPR027417">
    <property type="entry name" value="P-loop_NTPase"/>
</dbReference>
<reference evidence="8 9" key="1">
    <citation type="submission" date="2016-12" db="EMBL/GenBank/DDBJ databases">
        <authorList>
            <person name="Song W.-J."/>
            <person name="Kurnit D.M."/>
        </authorList>
    </citation>
    <scope>NUCLEOTIDE SEQUENCE [LARGE SCALE GENOMIC DNA]</scope>
    <source>
        <strain evidence="8 9">DSM 18488</strain>
    </source>
</reference>
<sequence length="383" mass="43072">MLSKGQLQRTEGMAQPCLMGVTQDITARKVMEQKMQEHLQEIEFLRQKLEAENALLKSEAGKALNTQSPLGASRAMRQIMTKIELVAPTQSTVLIQGETGTGKELIAQTIHRLSDRSKHPMVTVNCAALPAALVESELFGRERGAFTGAVSKQVGRFELADRSTLFLDEVAEMPLETQAKLLRVLQEGKFERLGSPHSVKVDVRIIAATNKTLYEEVEKGNFRRDLFYRLSIFPIHVPPLRERTEDIPHLVWKFVNEFGEKMGKRINRVPQKDMEKLTGYTWPGNIRELKNVIEYGLIVSKGEVLELSLQHFELQAECTGSGTQTLEEVEREHIQKTLQLTKGRIKGKGGAAQLLGMNPSTLYSRMRKLDISSTKPKPQEVVS</sequence>
<feature type="domain" description="Sigma-54 factor interaction" evidence="7">
    <location>
        <begin position="69"/>
        <end position="298"/>
    </location>
</feature>
<keyword evidence="6" id="KW-0175">Coiled coil</keyword>
<dbReference type="SUPFAM" id="SSF52540">
    <property type="entry name" value="P-loop containing nucleoside triphosphate hydrolases"/>
    <property type="match status" value="1"/>
</dbReference>
<dbReference type="SMART" id="SM00382">
    <property type="entry name" value="AAA"/>
    <property type="match status" value="1"/>
</dbReference>
<feature type="coiled-coil region" evidence="6">
    <location>
        <begin position="28"/>
        <end position="66"/>
    </location>
</feature>